<organism evidence="6 7">
    <name type="scientific">Parenemella sanctibonifatiensis</name>
    <dbReference type="NCBI Taxonomy" id="2016505"/>
    <lineage>
        <taxon>Bacteria</taxon>
        <taxon>Bacillati</taxon>
        <taxon>Actinomycetota</taxon>
        <taxon>Actinomycetes</taxon>
        <taxon>Propionibacteriales</taxon>
        <taxon>Propionibacteriaceae</taxon>
        <taxon>Parenemella</taxon>
    </lineage>
</organism>
<keyword evidence="2 5" id="KW-0547">Nucleotide-binding</keyword>
<dbReference type="Proteomes" id="UP000216300">
    <property type="component" value="Unassembled WGS sequence"/>
</dbReference>
<dbReference type="Gene3D" id="3.30.230.80">
    <property type="match status" value="1"/>
</dbReference>
<protein>
    <submittedName>
        <fullName evidence="6">HSP90 family protein</fullName>
    </submittedName>
</protein>
<feature type="binding site" evidence="5">
    <location>
        <position position="168"/>
    </location>
    <ligand>
        <name>ATP</name>
        <dbReference type="ChEBI" id="CHEBI:30616"/>
    </ligand>
</feature>
<reference evidence="6 7" key="1">
    <citation type="submission" date="2017-07" db="EMBL/GenBank/DDBJ databases">
        <title>Draft whole genome sequences of clinical Proprionibacteriaceae strains.</title>
        <authorList>
            <person name="Bernier A.-M."/>
            <person name="Bernard K."/>
            <person name="Domingo M.-C."/>
        </authorList>
    </citation>
    <scope>NUCLEOTIDE SEQUENCE [LARGE SCALE GENOMIC DNA]</scope>
    <source>
        <strain evidence="6 7">NML 150081</strain>
    </source>
</reference>
<evidence type="ECO:0000313" key="7">
    <source>
        <dbReference type="Proteomes" id="UP000216300"/>
    </source>
</evidence>
<evidence type="ECO:0000256" key="1">
    <source>
        <dbReference type="ARBA" id="ARBA00008239"/>
    </source>
</evidence>
<comment type="similarity">
    <text evidence="1">Belongs to the heat shock protein 90 family.</text>
</comment>
<feature type="binding site" evidence="5">
    <location>
        <position position="164"/>
    </location>
    <ligand>
        <name>ATP</name>
        <dbReference type="ChEBI" id="CHEBI:30616"/>
    </ligand>
</feature>
<name>A0A255EKW6_9ACTN</name>
<accession>A0A255EKW6</accession>
<dbReference type="InterPro" id="IPR020575">
    <property type="entry name" value="Hsp90_N"/>
</dbReference>
<dbReference type="SUPFAM" id="SSF55874">
    <property type="entry name" value="ATPase domain of HSP90 chaperone/DNA topoisomerase II/histidine kinase"/>
    <property type="match status" value="1"/>
</dbReference>
<evidence type="ECO:0000313" key="6">
    <source>
        <dbReference type="EMBL" id="OYN90255.1"/>
    </source>
</evidence>
<dbReference type="Pfam" id="PF00183">
    <property type="entry name" value="HSP90"/>
    <property type="match status" value="1"/>
</dbReference>
<evidence type="ECO:0000256" key="4">
    <source>
        <dbReference type="ARBA" id="ARBA00023186"/>
    </source>
</evidence>
<keyword evidence="4" id="KW-0143">Chaperone</keyword>
<dbReference type="GO" id="GO:0016887">
    <property type="term" value="F:ATP hydrolysis activity"/>
    <property type="evidence" value="ECO:0007669"/>
    <property type="project" value="InterPro"/>
</dbReference>
<dbReference type="GO" id="GO:0051082">
    <property type="term" value="F:unfolded protein binding"/>
    <property type="evidence" value="ECO:0007669"/>
    <property type="project" value="InterPro"/>
</dbReference>
<dbReference type="InterPro" id="IPR036890">
    <property type="entry name" value="HATPase_C_sf"/>
</dbReference>
<dbReference type="EMBL" id="NMVJ01000007">
    <property type="protein sequence ID" value="OYN90255.1"/>
    <property type="molecule type" value="Genomic_DNA"/>
</dbReference>
<dbReference type="AlphaFoldDB" id="A0A255EKW6"/>
<dbReference type="PANTHER" id="PTHR11528">
    <property type="entry name" value="HEAT SHOCK PROTEIN 90 FAMILY MEMBER"/>
    <property type="match status" value="1"/>
</dbReference>
<keyword evidence="3 5" id="KW-0067">ATP-binding</keyword>
<dbReference type="NCBIfam" id="NF010683">
    <property type="entry name" value="PRK14083.1"/>
    <property type="match status" value="1"/>
</dbReference>
<comment type="caution">
    <text evidence="6">The sequence shown here is derived from an EMBL/GenBank/DDBJ whole genome shotgun (WGS) entry which is preliminary data.</text>
</comment>
<dbReference type="InterPro" id="IPR001404">
    <property type="entry name" value="Hsp90_fam"/>
</dbReference>
<dbReference type="InterPro" id="IPR020568">
    <property type="entry name" value="Ribosomal_Su5_D2-typ_SF"/>
</dbReference>
<evidence type="ECO:0000256" key="2">
    <source>
        <dbReference type="ARBA" id="ARBA00022741"/>
    </source>
</evidence>
<dbReference type="GO" id="GO:0005524">
    <property type="term" value="F:ATP binding"/>
    <property type="evidence" value="ECO:0007669"/>
    <property type="project" value="UniProtKB-KW"/>
</dbReference>
<evidence type="ECO:0000256" key="5">
    <source>
        <dbReference type="PIRSR" id="PIRSR002583-1"/>
    </source>
</evidence>
<proteinExistence type="inferred from homology"/>
<keyword evidence="7" id="KW-1185">Reference proteome</keyword>
<dbReference type="Pfam" id="PF13589">
    <property type="entry name" value="HATPase_c_3"/>
    <property type="match status" value="1"/>
</dbReference>
<dbReference type="PRINTS" id="PR00775">
    <property type="entry name" value="HEATSHOCK90"/>
</dbReference>
<sequence length="728" mass="78282">MLLVTGEGGEAPAYGSGFVVTGLPLQDAGQQFAGVRAGGLQLEEAADVGLGLGQPGSVEVCSSAQLQDRGAVRFIRQHPVQQVDRLAVLLLVEGGLGELEGQMGAVHGRSTTYPPGVFPRRALRASIGCRDDGVVKENFQVNLRGVVEILSHHLYSSPRVYVRELIQNARDAVVARIALGDTGTWQGRIELVVDDVNQALVVRDNGIGLTEEESRSLLATIGASSKREQLVSARREFLGQFGIGLLSCFLVADRIEVRSRSARTPEAETMLWVGYGDGTFSVGPAPEPLSEPGSEVRVHARHGESSWVSYDRVRLLAEQFASLLPGPIMLHHLAREGAPEHPPLLVSTRTPPWQLPPEEAFAWCEEKFGTGTILGFPVQVPAAGVRGLAFIGNRTGGSHRSGDMVYSHGMFVSDQNTQLAPTWATFVNLAIEAGDLPLTASRESLQEGDSVTAVREEIGQQIRDGIERAAMERPHAFADFMAAHHQSLLAMALGDDDMLDFVARNYLWETSQGNKRAIDLATKSFYTATHEQFQTYAPLLAAQGKTMINGGYTHGVAILHRLRKQRGKVLLEEFEPAKLLGDLPEPPADRAALADVVRSAATQELADDDIAVEVRDFAPASVMSLHLGGGTGFVSTEDADPWAEFFTAEQPDRRAKLILNLRSEAVAAIGADLAAGVRAPAVRALYVLALLAGGERLKPTQQADLASALTTLLLSAGGTTNQDQHRDQ</sequence>
<dbReference type="GO" id="GO:0140662">
    <property type="term" value="F:ATP-dependent protein folding chaperone"/>
    <property type="evidence" value="ECO:0007669"/>
    <property type="project" value="InterPro"/>
</dbReference>
<feature type="binding site" evidence="5">
    <location>
        <position position="204"/>
    </location>
    <ligand>
        <name>ATP</name>
        <dbReference type="ChEBI" id="CHEBI:30616"/>
    </ligand>
</feature>
<gene>
    <name evidence="6" type="ORF">CGZ91_08805</name>
</gene>
<dbReference type="Gene3D" id="3.30.565.10">
    <property type="entry name" value="Histidine kinase-like ATPase, C-terminal domain"/>
    <property type="match status" value="1"/>
</dbReference>
<dbReference type="SUPFAM" id="SSF54211">
    <property type="entry name" value="Ribosomal protein S5 domain 2-like"/>
    <property type="match status" value="1"/>
</dbReference>
<evidence type="ECO:0000256" key="3">
    <source>
        <dbReference type="ARBA" id="ARBA00022840"/>
    </source>
</evidence>